<protein>
    <submittedName>
        <fullName evidence="2">Uncharacterized protein</fullName>
    </submittedName>
</protein>
<reference evidence="2" key="1">
    <citation type="submission" date="2020-02" db="EMBL/GenBank/DDBJ databases">
        <authorList>
            <person name="Palmer J.M."/>
        </authorList>
    </citation>
    <scope>NUCLEOTIDE SEQUENCE</scope>
    <source>
        <strain evidence="2">EPUS1.4</strain>
        <tissue evidence="2">Thallus</tissue>
    </source>
</reference>
<comment type="caution">
    <text evidence="2">The sequence shown here is derived from an EMBL/GenBank/DDBJ whole genome shotgun (WGS) entry which is preliminary data.</text>
</comment>
<keyword evidence="3" id="KW-1185">Reference proteome</keyword>
<name>A0A8H7A714_9EURO</name>
<organism evidence="2 3">
    <name type="scientific">Endocarpon pusillum</name>
    <dbReference type="NCBI Taxonomy" id="364733"/>
    <lineage>
        <taxon>Eukaryota</taxon>
        <taxon>Fungi</taxon>
        <taxon>Dikarya</taxon>
        <taxon>Ascomycota</taxon>
        <taxon>Pezizomycotina</taxon>
        <taxon>Eurotiomycetes</taxon>
        <taxon>Chaetothyriomycetidae</taxon>
        <taxon>Verrucariales</taxon>
        <taxon>Verrucariaceae</taxon>
        <taxon>Endocarpon</taxon>
    </lineage>
</organism>
<dbReference type="Proteomes" id="UP000606974">
    <property type="component" value="Unassembled WGS sequence"/>
</dbReference>
<dbReference type="AlphaFoldDB" id="A0A8H7A714"/>
<sequence>MVKTEEVAEEKEKGKEEAKEEKKEEAKEEKKEEAKEEKKEEKEEAKEDHPPYEFGEPFHGPAAELNISNSNFNWPFGLNSPPYKPRVPHRPPGRLLISIENSHRQIQILSNSICTNFIIDSVVF</sequence>
<evidence type="ECO:0000256" key="1">
    <source>
        <dbReference type="SAM" id="MobiDB-lite"/>
    </source>
</evidence>
<feature type="region of interest" description="Disordered" evidence="1">
    <location>
        <begin position="1"/>
        <end position="64"/>
    </location>
</feature>
<accession>A0A8H7A714</accession>
<feature type="compositionally biased region" description="Basic and acidic residues" evidence="1">
    <location>
        <begin position="1"/>
        <end position="51"/>
    </location>
</feature>
<evidence type="ECO:0000313" key="2">
    <source>
        <dbReference type="EMBL" id="KAF7502337.1"/>
    </source>
</evidence>
<gene>
    <name evidence="2" type="ORF">GJ744_006014</name>
</gene>
<proteinExistence type="predicted"/>
<dbReference type="EMBL" id="JAACFV010000267">
    <property type="protein sequence ID" value="KAF7502337.1"/>
    <property type="molecule type" value="Genomic_DNA"/>
</dbReference>
<evidence type="ECO:0000313" key="3">
    <source>
        <dbReference type="Proteomes" id="UP000606974"/>
    </source>
</evidence>